<feature type="domain" description="VASt" evidence="4">
    <location>
        <begin position="124"/>
        <end position="288"/>
    </location>
</feature>
<keyword evidence="3" id="KW-1133">Transmembrane helix</keyword>
<feature type="transmembrane region" description="Helical" evidence="3">
    <location>
        <begin position="314"/>
        <end position="332"/>
    </location>
</feature>
<sequence length="374" mass="43272">MSRSEPITSYTCFCVQKVSHHGTLEIHQEKVSFIFTGGEDHNNTHLDYYSIKKVSVEDHFAHSMNSLEIHTDEEIIRFTGLHEAHAVKELIGLIQQISLKPKLTYGFSGSSSSSNLVQWKDFENPVLLYSCKIPNNMSAVYQRLLSKDFFYELYGSFGDEDIVIDDWSEKDGYKERKISFFKILVLPIIGRSVVKVSETQQLFDREKGKGISVILNLGKTPYADCFDPQVQLVFEDNGDSVEFLAKFQIIWLSQPLVKSIIDNQTTSNIRKFYADMGKQLLRELGASHEKEKEKEKIEEEKMKNSDEKFTKICMVYKIVIILLILVLLFTVWHKYLRRESKGYIFFSLWRTVVLCVFFACLFHSSKPNEADDSN</sequence>
<dbReference type="Proteomes" id="UP001470230">
    <property type="component" value="Unassembled WGS sequence"/>
</dbReference>
<evidence type="ECO:0000313" key="5">
    <source>
        <dbReference type="EMBL" id="KAK8892804.1"/>
    </source>
</evidence>
<dbReference type="EMBL" id="JAPFFF010000004">
    <property type="protein sequence ID" value="KAK8892804.1"/>
    <property type="molecule type" value="Genomic_DNA"/>
</dbReference>
<dbReference type="Pfam" id="PF16016">
    <property type="entry name" value="VASt"/>
    <property type="match status" value="1"/>
</dbReference>
<evidence type="ECO:0000259" key="4">
    <source>
        <dbReference type="PROSITE" id="PS51778"/>
    </source>
</evidence>
<protein>
    <recommendedName>
        <fullName evidence="4">VASt domain-containing protein</fullName>
    </recommendedName>
</protein>
<gene>
    <name evidence="5" type="ORF">M9Y10_030050</name>
</gene>
<feature type="transmembrane region" description="Helical" evidence="3">
    <location>
        <begin position="344"/>
        <end position="364"/>
    </location>
</feature>
<accession>A0ABR2KP08</accession>
<comment type="caution">
    <text evidence="5">The sequence shown here is derived from an EMBL/GenBank/DDBJ whole genome shotgun (WGS) entry which is preliminary data.</text>
</comment>
<dbReference type="InterPro" id="IPR031968">
    <property type="entry name" value="VASt"/>
</dbReference>
<evidence type="ECO:0000256" key="1">
    <source>
        <dbReference type="ARBA" id="ARBA00004370"/>
    </source>
</evidence>
<evidence type="ECO:0000256" key="3">
    <source>
        <dbReference type="SAM" id="Phobius"/>
    </source>
</evidence>
<evidence type="ECO:0000313" key="6">
    <source>
        <dbReference type="Proteomes" id="UP001470230"/>
    </source>
</evidence>
<dbReference type="PROSITE" id="PS51778">
    <property type="entry name" value="VAST"/>
    <property type="match status" value="1"/>
</dbReference>
<keyword evidence="6" id="KW-1185">Reference proteome</keyword>
<comment type="subcellular location">
    <subcellularLocation>
        <location evidence="1">Membrane</location>
    </subcellularLocation>
</comment>
<keyword evidence="3" id="KW-0812">Transmembrane</keyword>
<proteinExistence type="predicted"/>
<name>A0ABR2KP08_9EUKA</name>
<reference evidence="5 6" key="1">
    <citation type="submission" date="2024-04" db="EMBL/GenBank/DDBJ databases">
        <title>Tritrichomonas musculus Genome.</title>
        <authorList>
            <person name="Alves-Ferreira E."/>
            <person name="Grigg M."/>
            <person name="Lorenzi H."/>
            <person name="Galac M."/>
        </authorList>
    </citation>
    <scope>NUCLEOTIDE SEQUENCE [LARGE SCALE GENOMIC DNA]</scope>
    <source>
        <strain evidence="5 6">EAF2021</strain>
    </source>
</reference>
<keyword evidence="2 3" id="KW-0472">Membrane</keyword>
<organism evidence="5 6">
    <name type="scientific">Tritrichomonas musculus</name>
    <dbReference type="NCBI Taxonomy" id="1915356"/>
    <lineage>
        <taxon>Eukaryota</taxon>
        <taxon>Metamonada</taxon>
        <taxon>Parabasalia</taxon>
        <taxon>Tritrichomonadida</taxon>
        <taxon>Tritrichomonadidae</taxon>
        <taxon>Tritrichomonas</taxon>
    </lineage>
</organism>
<evidence type="ECO:0000256" key="2">
    <source>
        <dbReference type="ARBA" id="ARBA00023136"/>
    </source>
</evidence>